<feature type="region of interest" description="Disordered" evidence="1">
    <location>
        <begin position="134"/>
        <end position="153"/>
    </location>
</feature>
<evidence type="ECO:0000313" key="2">
    <source>
        <dbReference type="EMBL" id="KZS95405.1"/>
    </source>
</evidence>
<feature type="region of interest" description="Disordered" evidence="1">
    <location>
        <begin position="58"/>
        <end position="126"/>
    </location>
</feature>
<proteinExistence type="predicted"/>
<dbReference type="STRING" id="1314777.A0A164WVM8"/>
<name>A0A164WVM8_9AGAM</name>
<dbReference type="EMBL" id="KV419401">
    <property type="protein sequence ID" value="KZS95405.1"/>
    <property type="molecule type" value="Genomic_DNA"/>
</dbReference>
<keyword evidence="3" id="KW-1185">Reference proteome</keyword>
<dbReference type="OrthoDB" id="3153997at2759"/>
<reference evidence="2 3" key="1">
    <citation type="journal article" date="2016" name="Mol. Biol. Evol.">
        <title>Comparative Genomics of Early-Diverging Mushroom-Forming Fungi Provides Insights into the Origins of Lignocellulose Decay Capabilities.</title>
        <authorList>
            <person name="Nagy L.G."/>
            <person name="Riley R."/>
            <person name="Tritt A."/>
            <person name="Adam C."/>
            <person name="Daum C."/>
            <person name="Floudas D."/>
            <person name="Sun H."/>
            <person name="Yadav J.S."/>
            <person name="Pangilinan J."/>
            <person name="Larsson K.H."/>
            <person name="Matsuura K."/>
            <person name="Barry K."/>
            <person name="Labutti K."/>
            <person name="Kuo R."/>
            <person name="Ohm R.A."/>
            <person name="Bhattacharya S.S."/>
            <person name="Shirouzu T."/>
            <person name="Yoshinaga Y."/>
            <person name="Martin F.M."/>
            <person name="Grigoriev I.V."/>
            <person name="Hibbett D.S."/>
        </authorList>
    </citation>
    <scope>NUCLEOTIDE SEQUENCE [LARGE SCALE GENOMIC DNA]</scope>
    <source>
        <strain evidence="2 3">HHB9708</strain>
    </source>
</reference>
<gene>
    <name evidence="2" type="ORF">SISNIDRAFT_483639</name>
</gene>
<sequence>MLLWPTTLSQCLDILARIPPPTANYLRASDVIINAATTVAVEERVTSRAVTECAFSSTVMPGPRNRNKQRKLAIKKEKAAAKSKTVVEPPPSSPSPPPLPQTQPLLEPSDSRESSYEPDVQTPLEERQCDPIIQAPRTPSPVQSLPPPPPTKSSLPYIHPDDPLPMPCVHDPGNGPRVKDLFAFIESAYATKPTLDDPQCREYYYQDVLDLLVELLPRETAVILWYNKTRLNARICPTCRRFYKIGQTLPTHAMEAPLDEKSKPLLEQEQTLSGICSFLCFGVAVYNYPGTVDAWGLPGWEMDDATRDLLNAPSLGAQDEGLGLLVKLSRLNDPGFQDLLTAMDDEEKEADLNRN</sequence>
<dbReference type="Proteomes" id="UP000076722">
    <property type="component" value="Unassembled WGS sequence"/>
</dbReference>
<accession>A0A164WVM8</accession>
<protein>
    <submittedName>
        <fullName evidence="2">Uncharacterized protein</fullName>
    </submittedName>
</protein>
<organism evidence="2 3">
    <name type="scientific">Sistotremastrum niveocremeum HHB9708</name>
    <dbReference type="NCBI Taxonomy" id="1314777"/>
    <lineage>
        <taxon>Eukaryota</taxon>
        <taxon>Fungi</taxon>
        <taxon>Dikarya</taxon>
        <taxon>Basidiomycota</taxon>
        <taxon>Agaricomycotina</taxon>
        <taxon>Agaricomycetes</taxon>
        <taxon>Sistotremastrales</taxon>
        <taxon>Sistotremastraceae</taxon>
        <taxon>Sertulicium</taxon>
        <taxon>Sertulicium niveocremeum</taxon>
    </lineage>
</organism>
<evidence type="ECO:0000313" key="3">
    <source>
        <dbReference type="Proteomes" id="UP000076722"/>
    </source>
</evidence>
<evidence type="ECO:0000256" key="1">
    <source>
        <dbReference type="SAM" id="MobiDB-lite"/>
    </source>
</evidence>
<dbReference type="AlphaFoldDB" id="A0A164WVM8"/>
<feature type="compositionally biased region" description="Pro residues" evidence="1">
    <location>
        <begin position="88"/>
        <end position="101"/>
    </location>
</feature>